<gene>
    <name evidence="1" type="ORF">T310_5961</name>
</gene>
<name>A0A0F4YQV2_RASE3</name>
<evidence type="ECO:0000313" key="2">
    <source>
        <dbReference type="Proteomes" id="UP000053958"/>
    </source>
</evidence>
<proteinExistence type="predicted"/>
<reference evidence="1 2" key="1">
    <citation type="submission" date="2015-04" db="EMBL/GenBank/DDBJ databases">
        <authorList>
            <person name="Heijne W.H."/>
            <person name="Fedorova N.D."/>
            <person name="Nierman W.C."/>
            <person name="Vollebregt A.W."/>
            <person name="Zhao Z."/>
            <person name="Wu L."/>
            <person name="Kumar M."/>
            <person name="Stam H."/>
            <person name="van den Berg M.A."/>
            <person name="Pel H.J."/>
        </authorList>
    </citation>
    <scope>NUCLEOTIDE SEQUENCE [LARGE SCALE GENOMIC DNA]</scope>
    <source>
        <strain evidence="1 2">CBS 393.64</strain>
    </source>
</reference>
<evidence type="ECO:0000313" key="1">
    <source>
        <dbReference type="EMBL" id="KKA20018.1"/>
    </source>
</evidence>
<protein>
    <submittedName>
        <fullName evidence="1">Uncharacterized protein</fullName>
    </submittedName>
</protein>
<sequence length="223" mass="24450">MTTVSIVTTRDNFCTKCNRSGHAKETCWAGNPALKRRILAQRKAKSEKEKRILQEAATAAQVREGLAFLVGLSKTVLLSFRCTVLTLSLGADAVGTSSAGTILAENGTTVVAAAFLPTTSNPSRAGRSHQQALGPAFAGVRRSRGLRRNPREPGIKLMYDIELQMTLQMPYTMVERSRAGTTPWLYQKPKCQTNGLGYCLDSFCVLIDPPIMAFHDKSFKLKR</sequence>
<dbReference type="AlphaFoldDB" id="A0A0F4YQV2"/>
<keyword evidence="2" id="KW-1185">Reference proteome</keyword>
<organism evidence="1 2">
    <name type="scientific">Rasamsonia emersonii (strain ATCC 16479 / CBS 393.64 / IMI 116815)</name>
    <dbReference type="NCBI Taxonomy" id="1408163"/>
    <lineage>
        <taxon>Eukaryota</taxon>
        <taxon>Fungi</taxon>
        <taxon>Dikarya</taxon>
        <taxon>Ascomycota</taxon>
        <taxon>Pezizomycotina</taxon>
        <taxon>Eurotiomycetes</taxon>
        <taxon>Eurotiomycetidae</taxon>
        <taxon>Eurotiales</taxon>
        <taxon>Trichocomaceae</taxon>
        <taxon>Rasamsonia</taxon>
    </lineage>
</organism>
<dbReference type="EMBL" id="LASV01000297">
    <property type="protein sequence ID" value="KKA20018.1"/>
    <property type="molecule type" value="Genomic_DNA"/>
</dbReference>
<dbReference type="RefSeq" id="XP_013326630.1">
    <property type="nucleotide sequence ID" value="XM_013471176.1"/>
</dbReference>
<accession>A0A0F4YQV2</accession>
<comment type="caution">
    <text evidence="1">The sequence shown here is derived from an EMBL/GenBank/DDBJ whole genome shotgun (WGS) entry which is preliminary data.</text>
</comment>
<dbReference type="GeneID" id="25318281"/>
<dbReference type="Proteomes" id="UP000053958">
    <property type="component" value="Unassembled WGS sequence"/>
</dbReference>